<feature type="compositionally biased region" description="Basic and acidic residues" evidence="1">
    <location>
        <begin position="295"/>
        <end position="315"/>
    </location>
</feature>
<organism evidence="2 3">
    <name type="scientific">Xylaria grammica</name>
    <dbReference type="NCBI Taxonomy" id="363999"/>
    <lineage>
        <taxon>Eukaryota</taxon>
        <taxon>Fungi</taxon>
        <taxon>Dikarya</taxon>
        <taxon>Ascomycota</taxon>
        <taxon>Pezizomycotina</taxon>
        <taxon>Sordariomycetes</taxon>
        <taxon>Xylariomycetidae</taxon>
        <taxon>Xylariales</taxon>
        <taxon>Xylariaceae</taxon>
        <taxon>Xylaria</taxon>
    </lineage>
</organism>
<comment type="caution">
    <text evidence="2">The sequence shown here is derived from an EMBL/GenBank/DDBJ whole genome shotgun (WGS) entry which is preliminary data.</text>
</comment>
<evidence type="ECO:0000256" key="1">
    <source>
        <dbReference type="SAM" id="MobiDB-lite"/>
    </source>
</evidence>
<sequence length="371" mass="42049">MRGHVGARPAIQYFTECKDFTQAEEVSRVRLHSIRRPPTVELEDFKRLRDWLHDTIVSTHKEKTLKQNGTQWNAAIRALQTARANNDIYQWILDVDLGSHPAGNLEQVVPPEDVDNMIIEAEGLSWRSESEYYAAKDNSDVVRVGEGKDDNTAKMDPDCAFCGAPAYVACACEAEHLESAVDAAERTMMGVMYSHLRNWAKQNSQRYMSQALRQQQAAAHDAKEGPIDTQEQEKTNKIWQELQQEYPRVLDYFFSLADITLPGDDDDCVTNAPIAHLPKRVPLFVRSEEAGSDGGYHEETRRIYDTEEQSEEKIKHYLVKRPSRRVPENRGSGPSSLLGSDGSSDGSGRKKTTHIYQDITEWIHSVSPEDE</sequence>
<accession>A0A439CZU3</accession>
<protein>
    <submittedName>
        <fullName evidence="2">Uncharacterized protein</fullName>
    </submittedName>
</protein>
<dbReference type="Proteomes" id="UP000286045">
    <property type="component" value="Unassembled WGS sequence"/>
</dbReference>
<evidence type="ECO:0000313" key="3">
    <source>
        <dbReference type="Proteomes" id="UP000286045"/>
    </source>
</evidence>
<keyword evidence="3" id="KW-1185">Reference proteome</keyword>
<dbReference type="AlphaFoldDB" id="A0A439CZU3"/>
<evidence type="ECO:0000313" key="2">
    <source>
        <dbReference type="EMBL" id="RWA07668.1"/>
    </source>
</evidence>
<dbReference type="EMBL" id="RYZI01000244">
    <property type="protein sequence ID" value="RWA07668.1"/>
    <property type="molecule type" value="Genomic_DNA"/>
</dbReference>
<name>A0A439CZU3_9PEZI</name>
<feature type="region of interest" description="Disordered" evidence="1">
    <location>
        <begin position="288"/>
        <end position="371"/>
    </location>
</feature>
<gene>
    <name evidence="2" type="ORF">EKO27_g7442</name>
</gene>
<reference evidence="2 3" key="1">
    <citation type="submission" date="2018-12" db="EMBL/GenBank/DDBJ databases">
        <title>Draft genome sequence of Xylaria grammica IHI A82.</title>
        <authorList>
            <person name="Buettner E."/>
            <person name="Kellner H."/>
        </authorList>
    </citation>
    <scope>NUCLEOTIDE SEQUENCE [LARGE SCALE GENOMIC DNA]</scope>
    <source>
        <strain evidence="2 3">IHI A82</strain>
    </source>
</reference>
<feature type="compositionally biased region" description="Low complexity" evidence="1">
    <location>
        <begin position="331"/>
        <end position="346"/>
    </location>
</feature>
<proteinExistence type="predicted"/>